<dbReference type="GO" id="GO:0006520">
    <property type="term" value="P:amino acid metabolic process"/>
    <property type="evidence" value="ECO:0007669"/>
    <property type="project" value="InterPro"/>
</dbReference>
<evidence type="ECO:0000259" key="8">
    <source>
        <dbReference type="Pfam" id="PF00155"/>
    </source>
</evidence>
<keyword evidence="3 6" id="KW-0032">Aminotransferase</keyword>
<proteinExistence type="inferred from homology"/>
<evidence type="ECO:0000313" key="9">
    <source>
        <dbReference type="EMBL" id="EKO31898.1"/>
    </source>
</evidence>
<dbReference type="GO" id="GO:0008483">
    <property type="term" value="F:transaminase activity"/>
    <property type="evidence" value="ECO:0007669"/>
    <property type="project" value="UniProtKB-KW"/>
</dbReference>
<keyword evidence="5" id="KW-0663">Pyridoxal phosphate</keyword>
<comment type="caution">
    <text evidence="9">The sequence shown here is derived from an EMBL/GenBank/DDBJ whole genome shotgun (WGS) entry which is preliminary data.</text>
</comment>
<reference evidence="9" key="1">
    <citation type="submission" date="2012-10" db="EMBL/GenBank/DDBJ databases">
        <authorList>
            <person name="Harkins D.M."/>
            <person name="Durkin A.S."/>
            <person name="Brinkac L.M."/>
            <person name="Haft D.H."/>
            <person name="Selengut J.D."/>
            <person name="Sanka R."/>
            <person name="DePew J."/>
            <person name="Purushe J."/>
            <person name="Matthias M.A."/>
            <person name="Vinetz J.M."/>
            <person name="Sutton G.G."/>
            <person name="Nierman W.C."/>
            <person name="Fouts D.E."/>
        </authorList>
    </citation>
    <scope>NUCLEOTIDE SEQUENCE [LARGE SCALE GENOMIC DNA]</scope>
    <source>
        <strain evidence="9">MOR084</strain>
    </source>
</reference>
<comment type="cofactor">
    <cofactor evidence="1 6">
        <name>pyridoxal 5'-phosphate</name>
        <dbReference type="ChEBI" id="CHEBI:597326"/>
    </cofactor>
</comment>
<feature type="domain" description="Aminotransferase class I/classII large" evidence="8">
    <location>
        <begin position="51"/>
        <end position="415"/>
    </location>
</feature>
<evidence type="ECO:0000256" key="3">
    <source>
        <dbReference type="ARBA" id="ARBA00022576"/>
    </source>
</evidence>
<keyword evidence="4 6" id="KW-0808">Transferase</keyword>
<dbReference type="Pfam" id="PF00155">
    <property type="entry name" value="Aminotran_1_2"/>
    <property type="match status" value="1"/>
</dbReference>
<name>A0A0E2B982_9LEPT</name>
<comment type="similarity">
    <text evidence="2 6">Belongs to the class-I pyridoxal-phosphate-dependent aminotransferase family.</text>
</comment>
<keyword evidence="10" id="KW-1185">Reference proteome</keyword>
<evidence type="ECO:0000256" key="5">
    <source>
        <dbReference type="ARBA" id="ARBA00022898"/>
    </source>
</evidence>
<evidence type="ECO:0000313" key="10">
    <source>
        <dbReference type="Proteomes" id="UP000006329"/>
    </source>
</evidence>
<dbReference type="Proteomes" id="UP000006329">
    <property type="component" value="Unassembled WGS sequence"/>
</dbReference>
<dbReference type="PANTHER" id="PTHR46383:SF1">
    <property type="entry name" value="ASPARTATE AMINOTRANSFERASE"/>
    <property type="match status" value="1"/>
</dbReference>
<gene>
    <name evidence="9" type="primary">aspC</name>
    <name evidence="9" type="ORF">LEP1GSC179_0361</name>
</gene>
<dbReference type="FunFam" id="3.40.640.10:FF:000033">
    <property type="entry name" value="Aspartate aminotransferase"/>
    <property type="match status" value="1"/>
</dbReference>
<dbReference type="PROSITE" id="PS00105">
    <property type="entry name" value="AA_TRANSFER_CLASS_1"/>
    <property type="match status" value="1"/>
</dbReference>
<organism evidence="9 10">
    <name type="scientific">Leptospira santarosai str. MOR084</name>
    <dbReference type="NCBI Taxonomy" id="1049984"/>
    <lineage>
        <taxon>Bacteria</taxon>
        <taxon>Pseudomonadati</taxon>
        <taxon>Spirochaetota</taxon>
        <taxon>Spirochaetia</taxon>
        <taxon>Leptospirales</taxon>
        <taxon>Leptospiraceae</taxon>
        <taxon>Leptospira</taxon>
    </lineage>
</organism>
<sequence length="424" mass="46554">MSDGNRSEKIDQKQKKGNRMDLSAKRLNVIEPSPTLVITAKANELKKRGEDIVSFGAGEPDFETPSHIRDAAKKAIDQGMTRYTAVSGTAELKEAVVHKFKRDNGLDYEKNQVIVGTGGKQVIYNYFLATLNPGDEVIVPAPYWVSYADIVRLAEGVPVIVTTTPENNFQITPEQLKKAITPKTKCLILNSPSNPTGAGYSKKDLEVLGEIVLSAGIQVMSDDIYEKIAYDGFAFSNLAMLSPELKKQTFIVNGVSKTYSMTGWRIGYGVGDLKIVKNMETIQSQSTSNASSISQAAAQAAIGGDQTCVEEMRKAFEQRRNVIVSLLNSIPGVKCNKPQGAFYVFPYLTDVYQTPGFEKLKRETSETSLSKIFCGVLLEKYKVAGVPGIAFGEDQALRLSYAMGETDIRRGVERIAEMIRDLSK</sequence>
<evidence type="ECO:0000256" key="1">
    <source>
        <dbReference type="ARBA" id="ARBA00001933"/>
    </source>
</evidence>
<dbReference type="Gene3D" id="3.90.1150.10">
    <property type="entry name" value="Aspartate Aminotransferase, domain 1"/>
    <property type="match status" value="1"/>
</dbReference>
<dbReference type="InterPro" id="IPR050596">
    <property type="entry name" value="AspAT/PAT-like"/>
</dbReference>
<dbReference type="InterPro" id="IPR004838">
    <property type="entry name" value="NHTrfase_class1_PyrdxlP-BS"/>
</dbReference>
<feature type="region of interest" description="Disordered" evidence="7">
    <location>
        <begin position="1"/>
        <end position="22"/>
    </location>
</feature>
<evidence type="ECO:0000256" key="6">
    <source>
        <dbReference type="RuleBase" id="RU000481"/>
    </source>
</evidence>
<dbReference type="CDD" id="cd00609">
    <property type="entry name" value="AAT_like"/>
    <property type="match status" value="1"/>
</dbReference>
<dbReference type="InterPro" id="IPR015424">
    <property type="entry name" value="PyrdxlP-dep_Trfase"/>
</dbReference>
<protein>
    <recommendedName>
        <fullName evidence="6">Aminotransferase</fullName>
        <ecNumber evidence="6">2.6.1.-</ecNumber>
    </recommendedName>
</protein>
<dbReference type="PANTHER" id="PTHR46383">
    <property type="entry name" value="ASPARTATE AMINOTRANSFERASE"/>
    <property type="match status" value="1"/>
</dbReference>
<evidence type="ECO:0000256" key="7">
    <source>
        <dbReference type="SAM" id="MobiDB-lite"/>
    </source>
</evidence>
<dbReference type="Gene3D" id="3.40.640.10">
    <property type="entry name" value="Type I PLP-dependent aspartate aminotransferase-like (Major domain)"/>
    <property type="match status" value="1"/>
</dbReference>
<dbReference type="InterPro" id="IPR015422">
    <property type="entry name" value="PyrdxlP-dep_Trfase_small"/>
</dbReference>
<dbReference type="InterPro" id="IPR015421">
    <property type="entry name" value="PyrdxlP-dep_Trfase_major"/>
</dbReference>
<dbReference type="EMBL" id="AHON02000087">
    <property type="protein sequence ID" value="EKO31898.1"/>
    <property type="molecule type" value="Genomic_DNA"/>
</dbReference>
<dbReference type="SUPFAM" id="SSF53383">
    <property type="entry name" value="PLP-dependent transferases"/>
    <property type="match status" value="1"/>
</dbReference>
<accession>A0A0E2B982</accession>
<evidence type="ECO:0000256" key="4">
    <source>
        <dbReference type="ARBA" id="ARBA00022679"/>
    </source>
</evidence>
<dbReference type="EC" id="2.6.1.-" evidence="6"/>
<dbReference type="AlphaFoldDB" id="A0A0E2B982"/>
<dbReference type="GO" id="GO:0030170">
    <property type="term" value="F:pyridoxal phosphate binding"/>
    <property type="evidence" value="ECO:0007669"/>
    <property type="project" value="InterPro"/>
</dbReference>
<dbReference type="InterPro" id="IPR004839">
    <property type="entry name" value="Aminotransferase_I/II_large"/>
</dbReference>
<evidence type="ECO:0000256" key="2">
    <source>
        <dbReference type="ARBA" id="ARBA00007441"/>
    </source>
</evidence>